<dbReference type="EMBL" id="BAAFSV010000001">
    <property type="protein sequence ID" value="GAB1312154.1"/>
    <property type="molecule type" value="Genomic_DNA"/>
</dbReference>
<evidence type="ECO:0000313" key="3">
    <source>
        <dbReference type="Proteomes" id="UP001628179"/>
    </source>
</evidence>
<protein>
    <recommendedName>
        <fullName evidence="4">Actin-like ATPase domain-containing protein</fullName>
    </recommendedName>
</protein>
<dbReference type="GeneID" id="98173109"/>
<dbReference type="SUPFAM" id="SSF53067">
    <property type="entry name" value="Actin-like ATPase domain"/>
    <property type="match status" value="2"/>
</dbReference>
<name>A0ABQ0G327_9PEZI</name>
<feature type="compositionally biased region" description="Pro residues" evidence="1">
    <location>
        <begin position="1"/>
        <end position="12"/>
    </location>
</feature>
<comment type="caution">
    <text evidence="2">The sequence shown here is derived from an EMBL/GenBank/DDBJ whole genome shotgun (WGS) entry which is preliminary data.</text>
</comment>
<dbReference type="RefSeq" id="XP_070913887.1">
    <property type="nucleotide sequence ID" value="XM_071057786.1"/>
</dbReference>
<dbReference type="InterPro" id="IPR043129">
    <property type="entry name" value="ATPase_NBD"/>
</dbReference>
<evidence type="ECO:0000256" key="1">
    <source>
        <dbReference type="SAM" id="MobiDB-lite"/>
    </source>
</evidence>
<proteinExistence type="predicted"/>
<dbReference type="PANTHER" id="PTHR14187:SF5">
    <property type="entry name" value="HEAT SHOCK 70 KDA PROTEIN 12A"/>
    <property type="match status" value="1"/>
</dbReference>
<organism evidence="2 3">
    <name type="scientific">Madurella fahalii</name>
    <dbReference type="NCBI Taxonomy" id="1157608"/>
    <lineage>
        <taxon>Eukaryota</taxon>
        <taxon>Fungi</taxon>
        <taxon>Dikarya</taxon>
        <taxon>Ascomycota</taxon>
        <taxon>Pezizomycotina</taxon>
        <taxon>Sordariomycetes</taxon>
        <taxon>Sordariomycetidae</taxon>
        <taxon>Sordariales</taxon>
        <taxon>Sordariales incertae sedis</taxon>
        <taxon>Madurella</taxon>
    </lineage>
</organism>
<feature type="region of interest" description="Disordered" evidence="1">
    <location>
        <begin position="1"/>
        <end position="41"/>
    </location>
</feature>
<dbReference type="Gene3D" id="3.30.420.40">
    <property type="match status" value="1"/>
</dbReference>
<dbReference type="CDD" id="cd10170">
    <property type="entry name" value="ASKHA_NBD_HSP70"/>
    <property type="match status" value="1"/>
</dbReference>
<dbReference type="Proteomes" id="UP001628179">
    <property type="component" value="Unassembled WGS sequence"/>
</dbReference>
<dbReference type="PANTHER" id="PTHR14187">
    <property type="entry name" value="ALPHA KINASE/ELONGATION FACTOR 2 KINASE"/>
    <property type="match status" value="1"/>
</dbReference>
<reference evidence="2 3" key="1">
    <citation type="submission" date="2024-09" db="EMBL/GenBank/DDBJ databases">
        <title>Itraconazole resistance in Madurella fahalii resulting from another homologue of gene encoding cytochrome P450 14-alpha sterol demethylase (CYP51).</title>
        <authorList>
            <person name="Yoshioka I."/>
            <person name="Fahal A.H."/>
            <person name="Kaneko S."/>
            <person name="Yaguchi T."/>
        </authorList>
    </citation>
    <scope>NUCLEOTIDE SEQUENCE [LARGE SCALE GENOMIC DNA]</scope>
    <source>
        <strain evidence="2 3">IFM 68171</strain>
    </source>
</reference>
<keyword evidence="3" id="KW-1185">Reference proteome</keyword>
<evidence type="ECO:0008006" key="4">
    <source>
        <dbReference type="Google" id="ProtNLM"/>
    </source>
</evidence>
<sequence>MPRPGYSTPPPIADSCSARVPHTAKPGRSSDSETDAETLGANSSDGISLTKIIVVGIDFGTTYSGISWAVNAGNRVIRPVNDWPNPTAQYSNMDSAKVPTLVSYGDNGIRWGFQAEDPVQRWFKIMLDPAHGHAKGLKTISEIKPELARTPLENPEKPAVDFLRELWAYTEKKIRAQKPDDDDEVYSFRVVLTVPAIWNQPAKDKLKRLAIDAGLPRHISIVSEPEAAAIAAFQSRVRDGDMFRENDVFVICDAGGGTVDLISYRVTSVDPFEVVECIQGTGGFYGAGFVDTAFENHVKTLVGEDAYLKIHPRNKERMLRDFDVQAKRRFDFEPIEKRNGLRYSVELRGVKEDRELNIVDECIHVDYDTMRTLFDYVCDGVVNLVEDQVKEVEGQRETVKAVLLAGGFGDNKYLGHRIRSAMQSRANQVQVIQMHDAWSLVCQGATLWGLQQLNTEAQLVRGRVARCSYGIRLDPSQYSHTKTRGKSVVKDEMIWLIKAGDKIEDDRKATYTMTARVNDVRWYHRFTTSTQLFTHTLWYCYTRPPPEYYDDKTIQSLGELSHEVKKGPLYRLRNRKHSGEIEFTLAVEMGSANLNFFVTSQDGKVAARCKVRY</sequence>
<evidence type="ECO:0000313" key="2">
    <source>
        <dbReference type="EMBL" id="GAB1312154.1"/>
    </source>
</evidence>
<gene>
    <name evidence="2" type="ORF">MFIFM68171_02364</name>
</gene>
<accession>A0ABQ0G327</accession>